<proteinExistence type="predicted"/>
<gene>
    <name evidence="1" type="ORF">BDP27DRAFT_1428162</name>
</gene>
<accession>A0A9P5PFI6</accession>
<protein>
    <submittedName>
        <fullName evidence="1">Uncharacterized protein</fullName>
    </submittedName>
</protein>
<sequence>MLSRDEMADISNKAKQIFWQVGRIDPLDPETSPGTKSSYKEMLKTVAQAAGQTLAAAVGLSQSITEDDGDPPNLGLTAQEWHNLGSEPESSEEDTDPEEQPRHLIEDELGEIFNGTEDDGGDFFHYTLDQFIAMVLKEDMRESYSALEIVRRLNDFLLPFSLCSLGNRVRAIQSQAYLCLSYRQDFSKDLGASSEDSLTLYLLGVIRNIEGIKALEDWNAQSYAFQKEFRLSFARSLYPRQFSLIDNLAVPRKEKTRRYNKLAKPVRTKLSKFMEQRQRFLTLYIQFGPSSYGPYIHEDGRQERFSTHVKKVPSNFQGGHQAALEVMGGTRVAEYVSDFLNENLYWDWDGRRKNDVVLPLYALF</sequence>
<evidence type="ECO:0000313" key="1">
    <source>
        <dbReference type="EMBL" id="KAF9062257.1"/>
    </source>
</evidence>
<dbReference type="EMBL" id="JADNRY010000178">
    <property type="protein sequence ID" value="KAF9062257.1"/>
    <property type="molecule type" value="Genomic_DNA"/>
</dbReference>
<organism evidence="1 2">
    <name type="scientific">Rhodocollybia butyracea</name>
    <dbReference type="NCBI Taxonomy" id="206335"/>
    <lineage>
        <taxon>Eukaryota</taxon>
        <taxon>Fungi</taxon>
        <taxon>Dikarya</taxon>
        <taxon>Basidiomycota</taxon>
        <taxon>Agaricomycotina</taxon>
        <taxon>Agaricomycetes</taxon>
        <taxon>Agaricomycetidae</taxon>
        <taxon>Agaricales</taxon>
        <taxon>Marasmiineae</taxon>
        <taxon>Omphalotaceae</taxon>
        <taxon>Rhodocollybia</taxon>
    </lineage>
</organism>
<dbReference type="OrthoDB" id="2910833at2759"/>
<keyword evidence="2" id="KW-1185">Reference proteome</keyword>
<evidence type="ECO:0000313" key="2">
    <source>
        <dbReference type="Proteomes" id="UP000772434"/>
    </source>
</evidence>
<reference evidence="1" key="1">
    <citation type="submission" date="2020-11" db="EMBL/GenBank/DDBJ databases">
        <authorList>
            <consortium name="DOE Joint Genome Institute"/>
            <person name="Ahrendt S."/>
            <person name="Riley R."/>
            <person name="Andreopoulos W."/>
            <person name="Labutti K."/>
            <person name="Pangilinan J."/>
            <person name="Ruiz-Duenas F.J."/>
            <person name="Barrasa J.M."/>
            <person name="Sanchez-Garcia M."/>
            <person name="Camarero S."/>
            <person name="Miyauchi S."/>
            <person name="Serrano A."/>
            <person name="Linde D."/>
            <person name="Babiker R."/>
            <person name="Drula E."/>
            <person name="Ayuso-Fernandez I."/>
            <person name="Pacheco R."/>
            <person name="Padilla G."/>
            <person name="Ferreira P."/>
            <person name="Barriuso J."/>
            <person name="Kellner H."/>
            <person name="Castanera R."/>
            <person name="Alfaro M."/>
            <person name="Ramirez L."/>
            <person name="Pisabarro A.G."/>
            <person name="Kuo A."/>
            <person name="Tritt A."/>
            <person name="Lipzen A."/>
            <person name="He G."/>
            <person name="Yan M."/>
            <person name="Ng V."/>
            <person name="Cullen D."/>
            <person name="Martin F."/>
            <person name="Rosso M.-N."/>
            <person name="Henrissat B."/>
            <person name="Hibbett D."/>
            <person name="Martinez A.T."/>
            <person name="Grigoriev I.V."/>
        </authorList>
    </citation>
    <scope>NUCLEOTIDE SEQUENCE</scope>
    <source>
        <strain evidence="1">AH 40177</strain>
    </source>
</reference>
<dbReference type="AlphaFoldDB" id="A0A9P5PFI6"/>
<dbReference type="Proteomes" id="UP000772434">
    <property type="component" value="Unassembled WGS sequence"/>
</dbReference>
<name>A0A9P5PFI6_9AGAR</name>
<comment type="caution">
    <text evidence="1">The sequence shown here is derived from an EMBL/GenBank/DDBJ whole genome shotgun (WGS) entry which is preliminary data.</text>
</comment>